<organism evidence="2 3">
    <name type="scientific">Legionella norrlandica</name>
    <dbReference type="NCBI Taxonomy" id="1498499"/>
    <lineage>
        <taxon>Bacteria</taxon>
        <taxon>Pseudomonadati</taxon>
        <taxon>Pseudomonadota</taxon>
        <taxon>Gammaproteobacteria</taxon>
        <taxon>Legionellales</taxon>
        <taxon>Legionellaceae</taxon>
        <taxon>Legionella</taxon>
    </lineage>
</organism>
<accession>A0A0A2SSE1</accession>
<dbReference type="EMBL" id="JNCF01000006">
    <property type="protein sequence ID" value="KGP64030.1"/>
    <property type="molecule type" value="Genomic_DNA"/>
</dbReference>
<dbReference type="AlphaFoldDB" id="A0A0A2SSE1"/>
<evidence type="ECO:0000313" key="2">
    <source>
        <dbReference type="EMBL" id="KGP64030.1"/>
    </source>
</evidence>
<keyword evidence="1" id="KW-0472">Membrane</keyword>
<dbReference type="OrthoDB" id="9871702at2"/>
<evidence type="ECO:0000256" key="1">
    <source>
        <dbReference type="SAM" id="Phobius"/>
    </source>
</evidence>
<dbReference type="RefSeq" id="WP_052117537.1">
    <property type="nucleotide sequence ID" value="NZ_JNCF01000006.1"/>
</dbReference>
<keyword evidence="1" id="KW-0812">Transmembrane</keyword>
<keyword evidence="3" id="KW-1185">Reference proteome</keyword>
<keyword evidence="1" id="KW-1133">Transmembrane helix</keyword>
<name>A0A0A2SSE1_9GAMM</name>
<comment type="caution">
    <text evidence="2">The sequence shown here is derived from an EMBL/GenBank/DDBJ whole genome shotgun (WGS) entry which is preliminary data.</text>
</comment>
<dbReference type="Proteomes" id="UP000054422">
    <property type="component" value="Unassembled WGS sequence"/>
</dbReference>
<gene>
    <name evidence="2" type="ORF">EP47_03660</name>
</gene>
<sequence>MKVIKQVARFFSTAYAFARHGLLMITFFLKIFRRLRHLNPRSHSREKANKNWHHLFQNIKPLLFNLGQTISQPEILRNKISKVLTTVQTKMESADIDKSITEHRLEQDSQINSITFEPMDDSSTQIMVMQQTTTDADQLSGKVKQLLHELGITQLTGDKLANQINILLSKGLEFKKYINDSIKINISEYLDEELRGFTSRNQLDDFIQELDELSLKAHQLEAHIQQLMSCHEIN</sequence>
<protein>
    <submittedName>
        <fullName evidence="2">Uncharacterized protein</fullName>
    </submittedName>
</protein>
<feature type="transmembrane region" description="Helical" evidence="1">
    <location>
        <begin position="12"/>
        <end position="32"/>
    </location>
</feature>
<proteinExistence type="predicted"/>
<dbReference type="STRING" id="1498499.EP47_03660"/>
<evidence type="ECO:0000313" key="3">
    <source>
        <dbReference type="Proteomes" id="UP000054422"/>
    </source>
</evidence>
<reference evidence="2 3" key="1">
    <citation type="submission" date="2014-05" db="EMBL/GenBank/DDBJ databases">
        <authorList>
            <person name="Rizzardi K."/>
            <person name="Winiecka-Krusnell J."/>
            <person name="Ramliden M."/>
            <person name="Alm E."/>
            <person name="Andersson S."/>
            <person name="Byfors S."/>
        </authorList>
    </citation>
    <scope>NUCLEOTIDE SEQUENCE [LARGE SCALE GENOMIC DNA]</scope>
    <source>
        <strain evidence="2 3">LEGN</strain>
    </source>
</reference>